<dbReference type="Proteomes" id="UP000219072">
    <property type="component" value="Unassembled WGS sequence"/>
</dbReference>
<feature type="compositionally biased region" description="Low complexity" evidence="1">
    <location>
        <begin position="420"/>
        <end position="435"/>
    </location>
</feature>
<dbReference type="AlphaFoldDB" id="A0A286E5J9"/>
<reference evidence="2 3" key="1">
    <citation type="submission" date="2017-09" db="EMBL/GenBank/DDBJ databases">
        <authorList>
            <person name="Ehlers B."/>
            <person name="Leendertz F.H."/>
        </authorList>
    </citation>
    <scope>NUCLEOTIDE SEQUENCE [LARGE SCALE GENOMIC DNA]</scope>
    <source>
        <strain evidence="2 3">CGMCC 4.7095</strain>
    </source>
</reference>
<dbReference type="SUPFAM" id="SSF55874">
    <property type="entry name" value="ATPase domain of HSP90 chaperone/DNA topoisomerase II/histidine kinase"/>
    <property type="match status" value="1"/>
</dbReference>
<evidence type="ECO:0000256" key="1">
    <source>
        <dbReference type="SAM" id="MobiDB-lite"/>
    </source>
</evidence>
<sequence>MSGVVTTDHAYDPYSGLPDPFDTERLRRRVLRAWRDSPARFREDANAEEDLARGGYRDRLVVELAQNAADAAQRAGQPGRLLLTLRDGVLSAANTGTPVDAAGVESLSTLRASAKRGGSGVGRFGVGFAATLAVTDRPEIAGEAGGVRWSLGEAAEMAREIGEELPELQAELDRRAGERHAVPLLRLPLPLAEFDLPEGFDTVVTMPLRDAAAEDLADRLLAAVDDTLLLSLPDLVEVVLDTPSGKRALTRRQFGPYTQITEEPGPAGSAVRSTRWRVATQSGEADEALLADRPLEERERRHWSLTWAVPVDAEGAPSPPTSAAVLHAPTPTDDTLGLPALLIGSFPLEPTRRHVADGPLTDFLLARAAEGYAALLADWRPVTPEILSLVPGPLGRGELDGRLRELVLDLLPGTAFLPSAAAGAAPPEPVEPAGSGEEDAEQGPPAALRPTEAELVERAGVDTVAVLSELFPGLLPAGLERRAELRVLEVERVSLGEIIERLAGVDRPPGWWWRLYESLLGVDPDLLTGLPVPLADGRTTVGPLRVLLPSAGTEPAELGRLGLKVAHPEAAHPLLEKLGAAPATPRAVLDTPQVRHAVAASADLEIWDEDAPPAAELAGTVLALVREADLGPGDEPWLAALALPDETGELTPAGELVLPDSPFQQVIRPDELTACDADLVEEWGERVLTAVGVQADFVLVRAADVVLDPDELEPRDGSYAEPDDVGLLDSVDVWCEDVLDALPDAALPPVAAEVVAVRDLELVDDERWPRVLELLGRSPLREALTARVRVRMPDGTVETARSYTAWWLRGAPVLDGRRPAGLRSADGDPLLAGLYEDADTARADEEVLRALGVRTTAAALLAEPGGAAELLSRLGDPELPVSAWQLHGLYGLLADLDPEAVTLPDTLRAVVDGEVRVVHAGEALVADAPDLLPLAGGRPLLPVPPEAAAELAAVLDVRLLSAALPAEPPAGGVVREVPASARELLGDGAPTEYHEHEDGLVIDGEEVDWRLTPAGELHAATFEGLAAGLAWSTGQWPRRFELAALLEDPDRAGELETARWFD</sequence>
<protein>
    <recommendedName>
        <fullName evidence="4">Molecular chaperone Hsp90</fullName>
    </recommendedName>
</protein>
<keyword evidence="3" id="KW-1185">Reference proteome</keyword>
<dbReference type="EMBL" id="OCNE01000024">
    <property type="protein sequence ID" value="SOD66141.1"/>
    <property type="molecule type" value="Genomic_DNA"/>
</dbReference>
<dbReference type="InterPro" id="IPR036890">
    <property type="entry name" value="HATPase_C_sf"/>
</dbReference>
<accession>A0A286E5J9</accession>
<dbReference type="NCBIfam" id="NF047352">
    <property type="entry name" value="P_loop_sacsin"/>
    <property type="match status" value="1"/>
</dbReference>
<evidence type="ECO:0000313" key="2">
    <source>
        <dbReference type="EMBL" id="SOD66141.1"/>
    </source>
</evidence>
<organism evidence="2 3">
    <name type="scientific">Streptomyces zhaozhouensis</name>
    <dbReference type="NCBI Taxonomy" id="1300267"/>
    <lineage>
        <taxon>Bacteria</taxon>
        <taxon>Bacillati</taxon>
        <taxon>Actinomycetota</taxon>
        <taxon>Actinomycetes</taxon>
        <taxon>Kitasatosporales</taxon>
        <taxon>Streptomycetaceae</taxon>
        <taxon>Streptomyces</taxon>
    </lineage>
</organism>
<proteinExistence type="predicted"/>
<evidence type="ECO:0000313" key="3">
    <source>
        <dbReference type="Proteomes" id="UP000219072"/>
    </source>
</evidence>
<name>A0A286E5J9_9ACTN</name>
<evidence type="ECO:0008006" key="4">
    <source>
        <dbReference type="Google" id="ProtNLM"/>
    </source>
</evidence>
<gene>
    <name evidence="2" type="ORF">SAMN06297387_12480</name>
</gene>
<feature type="region of interest" description="Disordered" evidence="1">
    <location>
        <begin position="420"/>
        <end position="446"/>
    </location>
</feature>